<evidence type="ECO:0000313" key="3">
    <source>
        <dbReference type="WBParaSite" id="HCON_00033190-00001"/>
    </source>
</evidence>
<evidence type="ECO:0000256" key="1">
    <source>
        <dbReference type="SAM" id="MobiDB-lite"/>
    </source>
</evidence>
<protein>
    <submittedName>
        <fullName evidence="3">Endo/exonuclease/phosphatase domain-containing protein</fullName>
    </submittedName>
</protein>
<dbReference type="InterPro" id="IPR036691">
    <property type="entry name" value="Endo/exonu/phosph_ase_sf"/>
</dbReference>
<dbReference type="WBParaSite" id="HCON_00033190-00001">
    <property type="protein sequence ID" value="HCON_00033190-00001"/>
    <property type="gene ID" value="HCON_00033190"/>
</dbReference>
<dbReference type="SUPFAM" id="SSF56219">
    <property type="entry name" value="DNase I-like"/>
    <property type="match status" value="1"/>
</dbReference>
<dbReference type="Gene3D" id="3.60.10.10">
    <property type="entry name" value="Endonuclease/exonuclease/phosphatase"/>
    <property type="match status" value="1"/>
</dbReference>
<sequence length="238" mass="26396">MGRRFTTTTSYPRLSPLQAVPAQSGSAGPANSQRRRNLRAIGYQRRRTRVSQLIACTYICQGISSAAQLSALIDEAERIEYHVIGLSETKRKEPLSCTWTDGTSVFLEARKANSTSGVGFLVSPNFSKHVKSVTFHGHRLAILTAHLSRDSQVTIIQAYAPTADSDEEQHDNFYVQLEELVRRQRGYVVVMVDFNARVGSRKHGEVFIGLPSADERNEPGAGERLASFWGTASSLPWQ</sequence>
<dbReference type="OrthoDB" id="5854880at2759"/>
<reference evidence="3" key="1">
    <citation type="submission" date="2020-12" db="UniProtKB">
        <authorList>
            <consortium name="WormBaseParasite"/>
        </authorList>
    </citation>
    <scope>IDENTIFICATION</scope>
    <source>
        <strain evidence="3">MHco3</strain>
    </source>
</reference>
<dbReference type="AlphaFoldDB" id="A0A7I4Y1L8"/>
<name>A0A7I4Y1L8_HAECO</name>
<dbReference type="Proteomes" id="UP000025227">
    <property type="component" value="Unplaced"/>
</dbReference>
<organism evidence="2 3">
    <name type="scientific">Haemonchus contortus</name>
    <name type="common">Barber pole worm</name>
    <dbReference type="NCBI Taxonomy" id="6289"/>
    <lineage>
        <taxon>Eukaryota</taxon>
        <taxon>Metazoa</taxon>
        <taxon>Ecdysozoa</taxon>
        <taxon>Nematoda</taxon>
        <taxon>Chromadorea</taxon>
        <taxon>Rhabditida</taxon>
        <taxon>Rhabditina</taxon>
        <taxon>Rhabditomorpha</taxon>
        <taxon>Strongyloidea</taxon>
        <taxon>Trichostrongylidae</taxon>
        <taxon>Haemonchus</taxon>
    </lineage>
</organism>
<proteinExistence type="predicted"/>
<feature type="compositionally biased region" description="Polar residues" evidence="1">
    <location>
        <begin position="21"/>
        <end position="32"/>
    </location>
</feature>
<evidence type="ECO:0000313" key="2">
    <source>
        <dbReference type="Proteomes" id="UP000025227"/>
    </source>
</evidence>
<accession>A0A7I4Y1L8</accession>
<keyword evidence="2" id="KW-1185">Reference proteome</keyword>
<feature type="region of interest" description="Disordered" evidence="1">
    <location>
        <begin position="16"/>
        <end position="36"/>
    </location>
</feature>